<dbReference type="InterPro" id="IPR019533">
    <property type="entry name" value="Peptidase_S26"/>
</dbReference>
<evidence type="ECO:0000256" key="7">
    <source>
        <dbReference type="RuleBase" id="RU362042"/>
    </source>
</evidence>
<evidence type="ECO:0000256" key="2">
    <source>
        <dbReference type="ARBA" id="ARBA00004401"/>
    </source>
</evidence>
<dbReference type="KEGG" id="pdh:B9T62_08520"/>
<evidence type="ECO:0000259" key="8">
    <source>
        <dbReference type="Pfam" id="PF10502"/>
    </source>
</evidence>
<sequence>MKFLKQWVPSIVIGIVISLFVRTYVAEAMRVPTGSMIPTIQINDHLIVEKMLWASSLEHGDIIVFNHKPSVAEERMRLVKRLIGLPGDTVEVKEGVLYRNGAQVDEPYLQLTMDYDFGPVTVPAAHYFFMGDNRNISYDGHLWENKFVSEDELVGKVIAEFSSPF</sequence>
<evidence type="ECO:0000256" key="5">
    <source>
        <dbReference type="ARBA" id="ARBA00022801"/>
    </source>
</evidence>
<dbReference type="GO" id="GO:0009003">
    <property type="term" value="F:signal peptidase activity"/>
    <property type="evidence" value="ECO:0007669"/>
    <property type="project" value="UniProtKB-EC"/>
</dbReference>
<dbReference type="PROSITE" id="PS00760">
    <property type="entry name" value="SPASE_I_2"/>
    <property type="match status" value="1"/>
</dbReference>
<gene>
    <name evidence="9" type="primary">lepB</name>
    <name evidence="9" type="ORF">B9T62_08520</name>
</gene>
<reference evidence="9 10" key="1">
    <citation type="submission" date="2017-06" db="EMBL/GenBank/DDBJ databases">
        <title>Complete genome sequence of Paenibacillus donghaensis KCTC 13049T isolated from East Sea sediment, South Korea.</title>
        <authorList>
            <person name="Jung B.K."/>
            <person name="Hong S.-J."/>
            <person name="Shin J.-H."/>
        </authorList>
    </citation>
    <scope>NUCLEOTIDE SEQUENCE [LARGE SCALE GENOMIC DNA]</scope>
    <source>
        <strain evidence="9 10">KCTC 13049</strain>
    </source>
</reference>
<dbReference type="CDD" id="cd06530">
    <property type="entry name" value="S26_SPase_I"/>
    <property type="match status" value="1"/>
</dbReference>
<dbReference type="PRINTS" id="PR00727">
    <property type="entry name" value="LEADERPTASE"/>
</dbReference>
<comment type="catalytic activity">
    <reaction evidence="1 7">
        <text>Cleavage of hydrophobic, N-terminal signal or leader sequences from secreted and periplasmic proteins.</text>
        <dbReference type="EC" id="3.4.21.89"/>
    </reaction>
</comment>
<evidence type="ECO:0000256" key="6">
    <source>
        <dbReference type="PIRSR" id="PIRSR600223-1"/>
    </source>
</evidence>
<dbReference type="GO" id="GO:0005886">
    <property type="term" value="C:plasma membrane"/>
    <property type="evidence" value="ECO:0007669"/>
    <property type="project" value="UniProtKB-SubCell"/>
</dbReference>
<proteinExistence type="inferred from homology"/>
<dbReference type="RefSeq" id="WP_087914842.1">
    <property type="nucleotide sequence ID" value="NZ_CP021780.1"/>
</dbReference>
<dbReference type="SUPFAM" id="SSF51306">
    <property type="entry name" value="LexA/Signal peptidase"/>
    <property type="match status" value="1"/>
</dbReference>
<feature type="domain" description="Peptidase S26" evidence="8">
    <location>
        <begin position="5"/>
        <end position="159"/>
    </location>
</feature>
<keyword evidence="7" id="KW-1133">Transmembrane helix</keyword>
<dbReference type="Gene3D" id="2.10.109.10">
    <property type="entry name" value="Umud Fragment, subunit A"/>
    <property type="match status" value="1"/>
</dbReference>
<keyword evidence="7" id="KW-0812">Transmembrane</keyword>
<dbReference type="Proteomes" id="UP000249890">
    <property type="component" value="Chromosome"/>
</dbReference>
<keyword evidence="7" id="KW-0472">Membrane</keyword>
<dbReference type="AlphaFoldDB" id="A0A2Z2K784"/>
<dbReference type="PANTHER" id="PTHR43390">
    <property type="entry name" value="SIGNAL PEPTIDASE I"/>
    <property type="match status" value="1"/>
</dbReference>
<dbReference type="InterPro" id="IPR019757">
    <property type="entry name" value="Pept_S26A_signal_pept_1_Lys-AS"/>
</dbReference>
<dbReference type="InterPro" id="IPR036286">
    <property type="entry name" value="LexA/Signal_pep-like_sf"/>
</dbReference>
<dbReference type="GO" id="GO:0006465">
    <property type="term" value="P:signal peptide processing"/>
    <property type="evidence" value="ECO:0007669"/>
    <property type="project" value="InterPro"/>
</dbReference>
<accession>A0A2Z2K784</accession>
<dbReference type="InterPro" id="IPR000223">
    <property type="entry name" value="Pept_S26A_signal_pept_1"/>
</dbReference>
<comment type="similarity">
    <text evidence="3 7">Belongs to the peptidase S26 family.</text>
</comment>
<dbReference type="Pfam" id="PF10502">
    <property type="entry name" value="Peptidase_S26"/>
    <property type="match status" value="1"/>
</dbReference>
<dbReference type="InterPro" id="IPR019758">
    <property type="entry name" value="Pept_S26A_signal_pept_1_CS"/>
</dbReference>
<evidence type="ECO:0000313" key="10">
    <source>
        <dbReference type="Proteomes" id="UP000249890"/>
    </source>
</evidence>
<evidence type="ECO:0000256" key="4">
    <source>
        <dbReference type="ARBA" id="ARBA00013208"/>
    </source>
</evidence>
<organism evidence="9 10">
    <name type="scientific">Paenibacillus donghaensis</name>
    <dbReference type="NCBI Taxonomy" id="414771"/>
    <lineage>
        <taxon>Bacteria</taxon>
        <taxon>Bacillati</taxon>
        <taxon>Bacillota</taxon>
        <taxon>Bacilli</taxon>
        <taxon>Bacillales</taxon>
        <taxon>Paenibacillaceae</taxon>
        <taxon>Paenibacillus</taxon>
    </lineage>
</organism>
<evidence type="ECO:0000313" key="9">
    <source>
        <dbReference type="EMBL" id="ASA20824.1"/>
    </source>
</evidence>
<feature type="transmembrane region" description="Helical" evidence="7">
    <location>
        <begin position="6"/>
        <end position="25"/>
    </location>
</feature>
<dbReference type="PROSITE" id="PS00761">
    <property type="entry name" value="SPASE_I_3"/>
    <property type="match status" value="1"/>
</dbReference>
<dbReference type="PANTHER" id="PTHR43390:SF1">
    <property type="entry name" value="CHLOROPLAST PROCESSING PEPTIDASE"/>
    <property type="match status" value="1"/>
</dbReference>
<keyword evidence="5 7" id="KW-0378">Hydrolase</keyword>
<feature type="active site" evidence="6">
    <location>
        <position position="80"/>
    </location>
</feature>
<feature type="active site" evidence="6">
    <location>
        <position position="35"/>
    </location>
</feature>
<dbReference type="EC" id="3.4.21.89" evidence="4 7"/>
<keyword evidence="10" id="KW-1185">Reference proteome</keyword>
<keyword evidence="7" id="KW-0645">Protease</keyword>
<dbReference type="EMBL" id="CP021780">
    <property type="protein sequence ID" value="ASA20824.1"/>
    <property type="molecule type" value="Genomic_DNA"/>
</dbReference>
<evidence type="ECO:0000256" key="1">
    <source>
        <dbReference type="ARBA" id="ARBA00000677"/>
    </source>
</evidence>
<dbReference type="NCBIfam" id="TIGR02227">
    <property type="entry name" value="sigpep_I_bact"/>
    <property type="match status" value="1"/>
</dbReference>
<dbReference type="OrthoDB" id="9802919at2"/>
<comment type="subcellular location">
    <subcellularLocation>
        <location evidence="2">Cell membrane</location>
        <topology evidence="2">Single-pass type II membrane protein</topology>
    </subcellularLocation>
    <subcellularLocation>
        <location evidence="7">Membrane</location>
        <topology evidence="7">Single-pass type II membrane protein</topology>
    </subcellularLocation>
</comment>
<evidence type="ECO:0000256" key="3">
    <source>
        <dbReference type="ARBA" id="ARBA00009370"/>
    </source>
</evidence>
<protein>
    <recommendedName>
        <fullName evidence="4 7">Signal peptidase I</fullName>
        <ecNumber evidence="4 7">3.4.21.89</ecNumber>
    </recommendedName>
</protein>
<dbReference type="GO" id="GO:0004252">
    <property type="term" value="F:serine-type endopeptidase activity"/>
    <property type="evidence" value="ECO:0007669"/>
    <property type="project" value="InterPro"/>
</dbReference>
<name>A0A2Z2K784_9BACL</name>